<organism evidence="2 3">
    <name type="scientific">Candidatus Scatavimonas merdigallinarum</name>
    <dbReference type="NCBI Taxonomy" id="2840914"/>
    <lineage>
        <taxon>Bacteria</taxon>
        <taxon>Bacillati</taxon>
        <taxon>Bacillota</taxon>
        <taxon>Clostridia</taxon>
        <taxon>Eubacteriales</taxon>
        <taxon>Oscillospiraceae</taxon>
        <taxon>Oscillospiraceae incertae sedis</taxon>
        <taxon>Candidatus Scatavimonas</taxon>
    </lineage>
</organism>
<dbReference type="AlphaFoldDB" id="A0A9D1CU71"/>
<feature type="compositionally biased region" description="Polar residues" evidence="1">
    <location>
        <begin position="9"/>
        <end position="34"/>
    </location>
</feature>
<reference evidence="2" key="2">
    <citation type="journal article" date="2021" name="PeerJ">
        <title>Extensive microbial diversity within the chicken gut microbiome revealed by metagenomics and culture.</title>
        <authorList>
            <person name="Gilroy R."/>
            <person name="Ravi A."/>
            <person name="Getino M."/>
            <person name="Pursley I."/>
            <person name="Horton D.L."/>
            <person name="Alikhan N.F."/>
            <person name="Baker D."/>
            <person name="Gharbi K."/>
            <person name="Hall N."/>
            <person name="Watson M."/>
            <person name="Adriaenssens E.M."/>
            <person name="Foster-Nyarko E."/>
            <person name="Jarju S."/>
            <person name="Secka A."/>
            <person name="Antonio M."/>
            <person name="Oren A."/>
            <person name="Chaudhuri R.R."/>
            <person name="La Ragione R."/>
            <person name="Hildebrand F."/>
            <person name="Pallen M.J."/>
        </authorList>
    </citation>
    <scope>NUCLEOTIDE SEQUENCE</scope>
    <source>
        <strain evidence="2">ChiSjej1B19-3389</strain>
    </source>
</reference>
<gene>
    <name evidence="2" type="ORF">IAD32_00785</name>
</gene>
<evidence type="ECO:0000256" key="1">
    <source>
        <dbReference type="SAM" id="MobiDB-lite"/>
    </source>
</evidence>
<evidence type="ECO:0000313" key="2">
    <source>
        <dbReference type="EMBL" id="HIQ79804.1"/>
    </source>
</evidence>
<dbReference type="Proteomes" id="UP000886787">
    <property type="component" value="Unassembled WGS sequence"/>
</dbReference>
<accession>A0A9D1CU71</accession>
<sequence length="52" mass="6184">MENKKKQQKTQPEVTDTANEKTAFNNQWTNNNTKYYPDRRPRRDGPGGEDRE</sequence>
<name>A0A9D1CU71_9FIRM</name>
<protein>
    <submittedName>
        <fullName evidence="2">Uncharacterized protein</fullName>
    </submittedName>
</protein>
<feature type="region of interest" description="Disordered" evidence="1">
    <location>
        <begin position="1"/>
        <end position="52"/>
    </location>
</feature>
<evidence type="ECO:0000313" key="3">
    <source>
        <dbReference type="Proteomes" id="UP000886787"/>
    </source>
</evidence>
<reference evidence="2" key="1">
    <citation type="submission" date="2020-10" db="EMBL/GenBank/DDBJ databases">
        <authorList>
            <person name="Gilroy R."/>
        </authorList>
    </citation>
    <scope>NUCLEOTIDE SEQUENCE</scope>
    <source>
        <strain evidence="2">ChiSjej1B19-3389</strain>
    </source>
</reference>
<comment type="caution">
    <text evidence="2">The sequence shown here is derived from an EMBL/GenBank/DDBJ whole genome shotgun (WGS) entry which is preliminary data.</text>
</comment>
<dbReference type="EMBL" id="DVFW01000005">
    <property type="protein sequence ID" value="HIQ79804.1"/>
    <property type="molecule type" value="Genomic_DNA"/>
</dbReference>
<feature type="compositionally biased region" description="Basic and acidic residues" evidence="1">
    <location>
        <begin position="36"/>
        <end position="52"/>
    </location>
</feature>
<proteinExistence type="predicted"/>